<evidence type="ECO:0008006" key="4">
    <source>
        <dbReference type="Google" id="ProtNLM"/>
    </source>
</evidence>
<protein>
    <recommendedName>
        <fullName evidence="4">Aromatic ring-opening dioxygenase LigA</fullName>
    </recommendedName>
</protein>
<sequence>MAETAEASAVRSTTPGGAVRVLSVLVIVAGVVMLLAGAATWLTVQQQLADERITVSEDAKWFAGEKIDGPLTAYAEAEVIERHALEASGGRTYAELDREDPTRQVVMTGSFLRASLFTSVVSFGVAALAMGLGLLLAIIGYVLLVVSRRLAALTPPPAN</sequence>
<keyword evidence="1" id="KW-0472">Membrane</keyword>
<organism evidence="2 3">
    <name type="scientific">Micromonospora lutea</name>
    <dbReference type="NCBI Taxonomy" id="419825"/>
    <lineage>
        <taxon>Bacteria</taxon>
        <taxon>Bacillati</taxon>
        <taxon>Actinomycetota</taxon>
        <taxon>Actinomycetes</taxon>
        <taxon>Micromonosporales</taxon>
        <taxon>Micromonosporaceae</taxon>
        <taxon>Micromonospora</taxon>
    </lineage>
</organism>
<gene>
    <name evidence="2" type="ORF">Vlu01_47960</name>
</gene>
<keyword evidence="3" id="KW-1185">Reference proteome</keyword>
<feature type="transmembrane region" description="Helical" evidence="1">
    <location>
        <begin position="21"/>
        <end position="42"/>
    </location>
</feature>
<evidence type="ECO:0000313" key="2">
    <source>
        <dbReference type="EMBL" id="GIJ24172.1"/>
    </source>
</evidence>
<dbReference type="Proteomes" id="UP000643165">
    <property type="component" value="Unassembled WGS sequence"/>
</dbReference>
<evidence type="ECO:0000256" key="1">
    <source>
        <dbReference type="SAM" id="Phobius"/>
    </source>
</evidence>
<accession>A0ABQ4J1X6</accession>
<evidence type="ECO:0000313" key="3">
    <source>
        <dbReference type="Proteomes" id="UP000643165"/>
    </source>
</evidence>
<dbReference type="EMBL" id="BOPB01000030">
    <property type="protein sequence ID" value="GIJ24172.1"/>
    <property type="molecule type" value="Genomic_DNA"/>
</dbReference>
<name>A0ABQ4J1X6_9ACTN</name>
<dbReference type="RefSeq" id="WP_204003496.1">
    <property type="nucleotide sequence ID" value="NZ_BOPB01000030.1"/>
</dbReference>
<keyword evidence="1" id="KW-0812">Transmembrane</keyword>
<proteinExistence type="predicted"/>
<feature type="transmembrane region" description="Helical" evidence="1">
    <location>
        <begin position="116"/>
        <end position="144"/>
    </location>
</feature>
<comment type="caution">
    <text evidence="2">The sequence shown here is derived from an EMBL/GenBank/DDBJ whole genome shotgun (WGS) entry which is preliminary data.</text>
</comment>
<reference evidence="2 3" key="1">
    <citation type="submission" date="2021-01" db="EMBL/GenBank/DDBJ databases">
        <title>Whole genome shotgun sequence of Verrucosispora lutea NBRC 106530.</title>
        <authorList>
            <person name="Komaki H."/>
            <person name="Tamura T."/>
        </authorList>
    </citation>
    <scope>NUCLEOTIDE SEQUENCE [LARGE SCALE GENOMIC DNA]</scope>
    <source>
        <strain evidence="2 3">NBRC 106530</strain>
    </source>
</reference>
<keyword evidence="1" id="KW-1133">Transmembrane helix</keyword>